<dbReference type="InterPro" id="IPR016186">
    <property type="entry name" value="C-type_lectin-like/link_sf"/>
</dbReference>
<organism evidence="3 4">
    <name type="scientific">Channa argus</name>
    <name type="common">Northern snakehead</name>
    <name type="synonym">Ophicephalus argus</name>
    <dbReference type="NCBI Taxonomy" id="215402"/>
    <lineage>
        <taxon>Eukaryota</taxon>
        <taxon>Metazoa</taxon>
        <taxon>Chordata</taxon>
        <taxon>Craniata</taxon>
        <taxon>Vertebrata</taxon>
        <taxon>Euteleostomi</taxon>
        <taxon>Actinopterygii</taxon>
        <taxon>Neopterygii</taxon>
        <taxon>Teleostei</taxon>
        <taxon>Neoteleostei</taxon>
        <taxon>Acanthomorphata</taxon>
        <taxon>Anabantaria</taxon>
        <taxon>Anabantiformes</taxon>
        <taxon>Channoidei</taxon>
        <taxon>Channidae</taxon>
        <taxon>Channa</taxon>
    </lineage>
</organism>
<name>A0A6G1PQD1_CHAAH</name>
<dbReference type="InterPro" id="IPR016187">
    <property type="entry name" value="CTDL_fold"/>
</dbReference>
<evidence type="ECO:0000313" key="4">
    <source>
        <dbReference type="Proteomes" id="UP000503349"/>
    </source>
</evidence>
<keyword evidence="4" id="KW-1185">Reference proteome</keyword>
<dbReference type="Gene3D" id="3.10.100.10">
    <property type="entry name" value="Mannose-Binding Protein A, subunit A"/>
    <property type="match status" value="2"/>
</dbReference>
<keyword evidence="1" id="KW-1015">Disulfide bond</keyword>
<dbReference type="EMBL" id="CM015718">
    <property type="protein sequence ID" value="KAF3692354.1"/>
    <property type="molecule type" value="Genomic_DNA"/>
</dbReference>
<dbReference type="PANTHER" id="PTHR45784">
    <property type="entry name" value="C-TYPE LECTIN DOMAIN FAMILY 20 MEMBER A-RELATED"/>
    <property type="match status" value="1"/>
</dbReference>
<proteinExistence type="predicted"/>
<dbReference type="SMART" id="SM00034">
    <property type="entry name" value="CLECT"/>
    <property type="match status" value="2"/>
</dbReference>
<dbReference type="PROSITE" id="PS50041">
    <property type="entry name" value="C_TYPE_LECTIN_2"/>
    <property type="match status" value="2"/>
</dbReference>
<protein>
    <submittedName>
        <fullName evidence="3">Aggrecan core protein Cartilage-specific proteoglycan core protein</fullName>
    </submittedName>
</protein>
<evidence type="ECO:0000259" key="2">
    <source>
        <dbReference type="PROSITE" id="PS50041"/>
    </source>
</evidence>
<evidence type="ECO:0000313" key="3">
    <source>
        <dbReference type="EMBL" id="KAF3692354.1"/>
    </source>
</evidence>
<reference evidence="4" key="2">
    <citation type="submission" date="2019-02" db="EMBL/GenBank/DDBJ databases">
        <title>Opniocepnalus argus Var Kimnra genome.</title>
        <authorList>
            <person name="Zhou C."/>
            <person name="Xiao S."/>
        </authorList>
    </citation>
    <scope>NUCLEOTIDE SEQUENCE [LARGE SCALE GENOMIC DNA]</scope>
</reference>
<feature type="domain" description="C-type lectin" evidence="2">
    <location>
        <begin position="46"/>
        <end position="162"/>
    </location>
</feature>
<dbReference type="Pfam" id="PF00059">
    <property type="entry name" value="Lectin_C"/>
    <property type="match status" value="2"/>
</dbReference>
<accession>A0A6G1PQD1</accession>
<dbReference type="SUPFAM" id="SSF56436">
    <property type="entry name" value="C-type lectin-like"/>
    <property type="match status" value="2"/>
</dbReference>
<sequence>MICDNWTEKDWLVKKEENQFICSSVMERIAHLLLLLSGLCSFTSCLPQHKYILVPTPKTWYDARSYCRVNCLDLATINDMGEMMTALAVVKDKYVDSVWTGLQKGTVLNWCWSLADDDLYKDGERNYFRQIWGNDAANNCASYQGGKMYVVSCLDTYYSVCFNGTQGNIQQQYVLIKTTTTWTVARDYCRTYYTDLVSVRNSNESQAIQEVAAGYQVWTGLFRDPWIWSDLTYSSFRYWRASQTVRIDSSTKGCVAMLKSQSGKWGDLSCGEVHPFLCSCKHIFILFLSLSLVSIIK</sequence>
<dbReference type="PROSITE" id="PS00615">
    <property type="entry name" value="C_TYPE_LECTIN_1"/>
    <property type="match status" value="1"/>
</dbReference>
<dbReference type="InterPro" id="IPR001304">
    <property type="entry name" value="C-type_lectin-like"/>
</dbReference>
<dbReference type="InterPro" id="IPR018378">
    <property type="entry name" value="C-type_lectin_CS"/>
</dbReference>
<dbReference type="AlphaFoldDB" id="A0A6G1PQD1"/>
<feature type="domain" description="C-type lectin" evidence="2">
    <location>
        <begin position="173"/>
        <end position="279"/>
    </location>
</feature>
<evidence type="ECO:0000256" key="1">
    <source>
        <dbReference type="ARBA" id="ARBA00023157"/>
    </source>
</evidence>
<gene>
    <name evidence="3" type="ORF">EXN66_Car008030</name>
</gene>
<reference evidence="3 4" key="1">
    <citation type="submission" date="2019-02" db="EMBL/GenBank/DDBJ databases">
        <title>Opniocepnalus argus genome.</title>
        <authorList>
            <person name="Zhou C."/>
            <person name="Xiao S."/>
        </authorList>
    </citation>
    <scope>NUCLEOTIDE SEQUENCE [LARGE SCALE GENOMIC DNA]</scope>
    <source>
        <strain evidence="3">OARG1902GOOAL</strain>
        <tissue evidence="3">Muscle</tissue>
    </source>
</reference>
<dbReference type="PANTHER" id="PTHR45784:SF3">
    <property type="entry name" value="C-TYPE LECTIN DOMAIN FAMILY 4 MEMBER K-LIKE-RELATED"/>
    <property type="match status" value="1"/>
</dbReference>
<dbReference type="Proteomes" id="UP000503349">
    <property type="component" value="Chromosome 7"/>
</dbReference>